<proteinExistence type="predicted"/>
<name>A0ACC1Q386_9APHY</name>
<comment type="caution">
    <text evidence="1">The sequence shown here is derived from an EMBL/GenBank/DDBJ whole genome shotgun (WGS) entry which is preliminary data.</text>
</comment>
<evidence type="ECO:0000313" key="2">
    <source>
        <dbReference type="Proteomes" id="UP001144978"/>
    </source>
</evidence>
<organism evidence="1 2">
    <name type="scientific">Trametes sanguinea</name>
    <dbReference type="NCBI Taxonomy" id="158606"/>
    <lineage>
        <taxon>Eukaryota</taxon>
        <taxon>Fungi</taxon>
        <taxon>Dikarya</taxon>
        <taxon>Basidiomycota</taxon>
        <taxon>Agaricomycotina</taxon>
        <taxon>Agaricomycetes</taxon>
        <taxon>Polyporales</taxon>
        <taxon>Polyporaceae</taxon>
        <taxon>Trametes</taxon>
    </lineage>
</organism>
<keyword evidence="2" id="KW-1185">Reference proteome</keyword>
<dbReference type="Proteomes" id="UP001144978">
    <property type="component" value="Unassembled WGS sequence"/>
</dbReference>
<reference evidence="1" key="1">
    <citation type="submission" date="2022-08" db="EMBL/GenBank/DDBJ databases">
        <title>Genome Sequence of Pycnoporus sanguineus.</title>
        <authorList>
            <person name="Buettner E."/>
        </authorList>
    </citation>
    <scope>NUCLEOTIDE SEQUENCE</scope>
    <source>
        <strain evidence="1">CG-C14</strain>
    </source>
</reference>
<protein>
    <submittedName>
        <fullName evidence="1">Uncharacterized protein</fullName>
    </submittedName>
</protein>
<evidence type="ECO:0000313" key="1">
    <source>
        <dbReference type="EMBL" id="KAJ3008491.1"/>
    </source>
</evidence>
<dbReference type="EMBL" id="JANSHE010000638">
    <property type="protein sequence ID" value="KAJ3008491.1"/>
    <property type="molecule type" value="Genomic_DNA"/>
</dbReference>
<gene>
    <name evidence="1" type="ORF">NUW54_g3138</name>
</gene>
<sequence length="367" mass="39556">MSRPTPLCLDNQGSIFLGVNPVVERRTKHIDIRHHYIREQVELGKVEVFFVATQDQLADCKGTALFALCPYFEGSCIAVLRSADPQRAQLALVFGTCAWEGKSSLTLTIPTSTPEQYSPAQRTWDRGYQLKLGRITRHHNFIRQGSIATCNELRQQQPSSTAFKVSPTGKSTFDLIPSGQVGLDEADLPGQLVIGTGVNATKSGPKADINTLNGTVFNGGNATSGEGWAATLQRELANRYVASVLCSWHATGGEIPNLLPRLSDKELNVTQSVNNTGNMFEKFSMSDIDSAGRGGEYTVQAGFGWTNGVLLWVASNYGNVLVPPKCPDLLEQTQTTSTSKTNAAPMSAAVSISAMLLSVVVVALSNF</sequence>
<accession>A0ACC1Q386</accession>